<evidence type="ECO:0000313" key="2">
    <source>
        <dbReference type="EMBL" id="KAK7317517.1"/>
    </source>
</evidence>
<comment type="caution">
    <text evidence="2">The sequence shown here is derived from an EMBL/GenBank/DDBJ whole genome shotgun (WGS) entry which is preliminary data.</text>
</comment>
<organism evidence="2 3">
    <name type="scientific">Clitoria ternatea</name>
    <name type="common">Butterfly pea</name>
    <dbReference type="NCBI Taxonomy" id="43366"/>
    <lineage>
        <taxon>Eukaryota</taxon>
        <taxon>Viridiplantae</taxon>
        <taxon>Streptophyta</taxon>
        <taxon>Embryophyta</taxon>
        <taxon>Tracheophyta</taxon>
        <taxon>Spermatophyta</taxon>
        <taxon>Magnoliopsida</taxon>
        <taxon>eudicotyledons</taxon>
        <taxon>Gunneridae</taxon>
        <taxon>Pentapetalae</taxon>
        <taxon>rosids</taxon>
        <taxon>fabids</taxon>
        <taxon>Fabales</taxon>
        <taxon>Fabaceae</taxon>
        <taxon>Papilionoideae</taxon>
        <taxon>50 kb inversion clade</taxon>
        <taxon>NPAAA clade</taxon>
        <taxon>indigoferoid/millettioid clade</taxon>
        <taxon>Phaseoleae</taxon>
        <taxon>Clitoria</taxon>
    </lineage>
</organism>
<reference evidence="2 3" key="1">
    <citation type="submission" date="2024-01" db="EMBL/GenBank/DDBJ databases">
        <title>The genomes of 5 underutilized Papilionoideae crops provide insights into root nodulation and disease resistance.</title>
        <authorList>
            <person name="Yuan L."/>
        </authorList>
    </citation>
    <scope>NUCLEOTIDE SEQUENCE [LARGE SCALE GENOMIC DNA]</scope>
    <source>
        <strain evidence="2">LY-2023</strain>
        <tissue evidence="2">Leaf</tissue>
    </source>
</reference>
<keyword evidence="3" id="KW-1185">Reference proteome</keyword>
<protein>
    <submittedName>
        <fullName evidence="2">Uncharacterized protein</fullName>
    </submittedName>
</protein>
<feature type="transmembrane region" description="Helical" evidence="1">
    <location>
        <begin position="22"/>
        <end position="42"/>
    </location>
</feature>
<sequence>MSCVKLSTNMFLRVVWKYSRLLTPQFLLFFRFICLALFYRTLRLLNYRILFMEIWERSFIALIYEESHDTPPHLI</sequence>
<keyword evidence="1" id="KW-1133">Transmembrane helix</keyword>
<dbReference type="Proteomes" id="UP001359559">
    <property type="component" value="Unassembled WGS sequence"/>
</dbReference>
<keyword evidence="1" id="KW-0472">Membrane</keyword>
<keyword evidence="1" id="KW-0812">Transmembrane</keyword>
<evidence type="ECO:0000256" key="1">
    <source>
        <dbReference type="SAM" id="Phobius"/>
    </source>
</evidence>
<dbReference type="EMBL" id="JAYKXN010000001">
    <property type="protein sequence ID" value="KAK7317517.1"/>
    <property type="molecule type" value="Genomic_DNA"/>
</dbReference>
<dbReference type="AlphaFoldDB" id="A0AAN9KHG3"/>
<evidence type="ECO:0000313" key="3">
    <source>
        <dbReference type="Proteomes" id="UP001359559"/>
    </source>
</evidence>
<proteinExistence type="predicted"/>
<name>A0AAN9KHG3_CLITE</name>
<accession>A0AAN9KHG3</accession>
<gene>
    <name evidence="2" type="ORF">RJT34_01826</name>
</gene>